<feature type="region of interest" description="Disordered" evidence="1">
    <location>
        <begin position="748"/>
        <end position="927"/>
    </location>
</feature>
<dbReference type="GO" id="GO:0005615">
    <property type="term" value="C:extracellular space"/>
    <property type="evidence" value="ECO:0007669"/>
    <property type="project" value="TreeGrafter"/>
</dbReference>
<evidence type="ECO:0008006" key="4">
    <source>
        <dbReference type="Google" id="ProtNLM"/>
    </source>
</evidence>
<evidence type="ECO:0000256" key="1">
    <source>
        <dbReference type="SAM" id="MobiDB-lite"/>
    </source>
</evidence>
<evidence type="ECO:0000256" key="2">
    <source>
        <dbReference type="SAM" id="SignalP"/>
    </source>
</evidence>
<keyword evidence="2" id="KW-0732">Signal</keyword>
<evidence type="ECO:0000313" key="3">
    <source>
        <dbReference type="EnsemblMetazoa" id="AATE020027-PA.1"/>
    </source>
</evidence>
<sequence>MASQPSRLGVLLVLVLVLGGAPLLRATENELPLVTVRQLMASVNTRRLANVLGDEFVSFSVKPQDIFDGQGNPICETSFLMAQSLGRTYLKVVADSSQLHLQTTGGRSVIGGPEDAGLVQIKASAWQAFYDWAQRAGVVPVFVLDYPTGGEGTWDAKRTLQVLSAASGLGIDECRWQLGNGNVVDGPKYWDDLRTFRTMLKAFPKQRWGVVACELNPNGPLEEMQYFHVNIDSLVDAITITKPLFGESSWNYSTLQREVHLRGLSKQRPPLWLDLQDQRDEDAHHKQASCDERCLREGLEYARILGEAARGGVSAVFKPVHRGAIQQYTLDYLTALLYKRTVGNRVFPVQQGPQDATGGRGTSVYAYCTRNVTGSVTLVVVNEGESEATNATIKLTTRALSSPVELFLVSVHNGQPMVNNRAFPDGSTAPELVPVTAVTTLANGVSFYVPAQTILFAIVPGVQVRECRTNVVPSPKRRPEAPETSPHEPAYYATSTDVLLQELIGALLEQSSLEPLQRKRRAVPPRATLAAASEKRKRFLARFAGTPPDGDLAEGLAQALAGAQPEPAPTERSARGPRQTQAYKRQQRRVRQKEKRVEKRNLRRMKHPLLESQRERTKRGGGLMRRARHHPHSHRFHERLLKRMSAKLASRKTKRSSLAEAVNEPPSFGASEEDLQGRSGFPLGDVHLVISKTAGEESGSRGGDYGSTENSEDLESVEYRKPDRRSPRHRAGVRRRITISKRDFHRFGLPEVDSGEEVDCKYRRRSYRREDQEMEAKETKRIDRYFPIEQDRSRKDKEESYESSTEQAKRDNEEPFTAAQSGEDGKEAATRRDAEEEMEGSAQNDSSDEQQQEEMHEMTEAAPAAVSDEMQLFTPAPRNAEERPVIHWNEPPQWSLESTSAEVAEVPHRRYKRRSGQPEQESAESREVERLEDFFRTNAKLQQKFAEMFDLLLEAIEELESEENDAKEDVGDEGEVRENEAHSRTKRNALLHPQSWESRERSNMIHQRREESVESKENPSIPVVRNERADSQIAETMQPVQPGEDEPHDQEPTLGSDEGKPGAFMLRTVVNFVRRATTEFHQLFSGWFKKTS</sequence>
<dbReference type="GO" id="GO:0031012">
    <property type="term" value="C:extracellular matrix"/>
    <property type="evidence" value="ECO:0007669"/>
    <property type="project" value="TreeGrafter"/>
</dbReference>
<reference evidence="3" key="1">
    <citation type="submission" date="2022-08" db="UniProtKB">
        <authorList>
            <consortium name="EnsemblMetazoa"/>
        </authorList>
    </citation>
    <scope>IDENTIFICATION</scope>
    <source>
        <strain evidence="3">EBRO</strain>
    </source>
</reference>
<feature type="region of interest" description="Disordered" evidence="1">
    <location>
        <begin position="960"/>
        <end position="1062"/>
    </location>
</feature>
<dbReference type="AlphaFoldDB" id="A0A182JKZ5"/>
<dbReference type="PANTHER" id="PTHR46145">
    <property type="entry name" value="HEPARANASE"/>
    <property type="match status" value="1"/>
</dbReference>
<feature type="region of interest" description="Disordered" evidence="1">
    <location>
        <begin position="561"/>
        <end position="637"/>
    </location>
</feature>
<dbReference type="STRING" id="41427.A0A182JKZ5"/>
<organism evidence="3">
    <name type="scientific">Anopheles atroparvus</name>
    <name type="common">European mosquito</name>
    <dbReference type="NCBI Taxonomy" id="41427"/>
    <lineage>
        <taxon>Eukaryota</taxon>
        <taxon>Metazoa</taxon>
        <taxon>Ecdysozoa</taxon>
        <taxon>Arthropoda</taxon>
        <taxon>Hexapoda</taxon>
        <taxon>Insecta</taxon>
        <taxon>Pterygota</taxon>
        <taxon>Neoptera</taxon>
        <taxon>Endopterygota</taxon>
        <taxon>Diptera</taxon>
        <taxon>Nematocera</taxon>
        <taxon>Culicoidea</taxon>
        <taxon>Culicidae</taxon>
        <taxon>Anophelinae</taxon>
        <taxon>Anopheles</taxon>
    </lineage>
</organism>
<feature type="compositionally biased region" description="Basic and acidic residues" evidence="1">
    <location>
        <begin position="974"/>
        <end position="983"/>
    </location>
</feature>
<dbReference type="EnsemblMetazoa" id="AATE020027-RA">
    <property type="protein sequence ID" value="AATE020027-PA.1"/>
    <property type="gene ID" value="AATE020027"/>
</dbReference>
<feature type="compositionally biased region" description="Basic and acidic residues" evidence="1">
    <location>
        <begin position="768"/>
        <end position="800"/>
    </location>
</feature>
<dbReference type="PANTHER" id="PTHR46145:SF4">
    <property type="entry name" value="HEPARANASE"/>
    <property type="match status" value="1"/>
</dbReference>
<feature type="compositionally biased region" description="Basic residues" evidence="1">
    <location>
        <begin position="585"/>
        <end position="594"/>
    </location>
</feature>
<accession>A0A182JKZ5</accession>
<feature type="compositionally biased region" description="Basic and acidic residues" evidence="1">
    <location>
        <begin position="997"/>
        <end position="1017"/>
    </location>
</feature>
<protein>
    <recommendedName>
        <fullName evidence="4">Heparanase</fullName>
    </recommendedName>
</protein>
<feature type="region of interest" description="Disordered" evidence="1">
    <location>
        <begin position="652"/>
        <end position="734"/>
    </location>
</feature>
<proteinExistence type="predicted"/>
<feature type="compositionally biased region" description="Basic and acidic residues" evidence="1">
    <location>
        <begin position="823"/>
        <end position="834"/>
    </location>
</feature>
<feature type="compositionally biased region" description="Acidic residues" evidence="1">
    <location>
        <begin position="960"/>
        <end position="973"/>
    </location>
</feature>
<feature type="signal peptide" evidence="2">
    <location>
        <begin position="1"/>
        <end position="26"/>
    </location>
</feature>
<name>A0A182JKZ5_ANOAO</name>
<feature type="region of interest" description="Disordered" evidence="1">
    <location>
        <begin position="472"/>
        <end position="491"/>
    </location>
</feature>
<feature type="compositionally biased region" description="Basic residues" evidence="1">
    <location>
        <begin position="625"/>
        <end position="637"/>
    </location>
</feature>
<dbReference type="VEuPathDB" id="VectorBase:AATE020027"/>
<feature type="chain" id="PRO_5043478470" description="Heparanase" evidence="2">
    <location>
        <begin position="27"/>
        <end position="1092"/>
    </location>
</feature>